<feature type="repeat" description="Solcar" evidence="8">
    <location>
        <begin position="249"/>
        <end position="338"/>
    </location>
</feature>
<evidence type="ECO:0000256" key="4">
    <source>
        <dbReference type="ARBA" id="ARBA00022692"/>
    </source>
</evidence>
<keyword evidence="7 8" id="KW-0472">Membrane</keyword>
<feature type="transmembrane region" description="Helical" evidence="10">
    <location>
        <begin position="318"/>
        <end position="335"/>
    </location>
</feature>
<proteinExistence type="inferred from homology"/>
<dbReference type="AlphaFoldDB" id="Q9C910"/>
<reference evidence="11" key="2">
    <citation type="submission" date="2000-01" db="EMBL/GenBank/DDBJ databases">
        <title>Arabidopsis thaliana chromosome 1 BAC F1O17 genomic sequence.</title>
        <authorList>
            <person name="Lin X."/>
            <person name="Kaul S."/>
            <person name="Town C.D."/>
            <person name="Benito M."/>
            <person name="Creasy T.H."/>
            <person name="Haas B.J."/>
            <person name="Wu D."/>
            <person name="Maiti R."/>
            <person name="Ronning C.M."/>
            <person name="Koo H."/>
            <person name="Fujii C.Y."/>
            <person name="Utterback T.R."/>
            <person name="Barnstead M.E."/>
            <person name="Bowman C.L."/>
            <person name="White O."/>
            <person name="Nierman W.C."/>
            <person name="Fraser C.M."/>
        </authorList>
    </citation>
    <scope>NUCLEOTIDE SEQUENCE</scope>
</reference>
<accession>Q9C910</accession>
<feature type="repeat" description="Solcar" evidence="8">
    <location>
        <begin position="34"/>
        <end position="119"/>
    </location>
</feature>
<comment type="similarity">
    <text evidence="2 9">Belongs to the mitochondrial carrier (TC 2.A.29) family.</text>
</comment>
<dbReference type="EMBL" id="AC020579">
    <property type="protein sequence ID" value="AAG52407.1"/>
    <property type="molecule type" value="Genomic_DNA"/>
</dbReference>
<dbReference type="PANTHER" id="PTHR45667">
    <property type="entry name" value="S-ADENOSYLMETHIONINE MITOCHONDRIAL CARRIER PROTEIN"/>
    <property type="match status" value="1"/>
</dbReference>
<dbReference type="PIR" id="G96770">
    <property type="entry name" value="G96770"/>
</dbReference>
<reference key="1">
    <citation type="journal article" date="2000" name="Nature">
        <title>Sequence and analysis of chromosome 1 of the plant Arabidopsis thaliana.</title>
        <authorList>
            <person name="Theologis A."/>
            <person name="Ecker J.R."/>
            <person name="Palm C.J."/>
            <person name="Federspiel N.A."/>
            <person name="Kaul S."/>
            <person name="White O."/>
            <person name="Alonso J."/>
            <person name="Altafi H."/>
            <person name="Araujo R."/>
            <person name="Bowman C.L."/>
            <person name="Brooks S.Y."/>
            <person name="Buehler E."/>
            <person name="Chan A."/>
            <person name="Chao Q."/>
            <person name="Chen H."/>
            <person name="Cheuk R.F."/>
            <person name="Chin C.W."/>
            <person name="Chung M.K."/>
            <person name="Conn L."/>
            <person name="Conway A.B."/>
            <person name="Conway A.R."/>
            <person name="Creasy T.H."/>
            <person name="Dewar K."/>
            <person name="Dunn P."/>
            <person name="Etgu P."/>
            <person name="Feldblyum T.V."/>
            <person name="Feng J."/>
            <person name="Fong B."/>
            <person name="Fujii C.Y."/>
            <person name="Gill J.E."/>
            <person name="Goldsmith A.D."/>
            <person name="Haas B."/>
            <person name="Hansen N.F."/>
            <person name="Hughes B."/>
            <person name="Huizar L."/>
            <person name="Hunter J.L."/>
            <person name="Jenkins J."/>
            <person name="Johnson-Hopson C."/>
            <person name="Khan S."/>
            <person name="Khaykin E."/>
            <person name="Kim C.J."/>
            <person name="Koo H.L."/>
            <person name="Kremenetskaia I."/>
            <person name="Kurtz D.B."/>
            <person name="Kwan A."/>
            <person name="Lam B."/>
            <person name="Langin-Hooper S."/>
            <person name="Lee A."/>
            <person name="Lee J.M."/>
            <person name="Lenz C.A."/>
            <person name="Li J.H."/>
            <person name="Li Y."/>
            <person name="Lin X."/>
            <person name="Liu S.X."/>
            <person name="Liu Z.A."/>
            <person name="Luros J.S."/>
            <person name="Maiti R."/>
            <person name="Marziali A."/>
            <person name="Militscher J."/>
            <person name="Miranda M."/>
            <person name="Nguyen M."/>
            <person name="Nierman W.C."/>
            <person name="Osborne B.I."/>
            <person name="Pai G."/>
            <person name="Peterson J."/>
            <person name="Pham P.K."/>
            <person name="Rizzo M."/>
            <person name="Rooney T."/>
            <person name="Rowley D."/>
            <person name="Sakano H."/>
            <person name="Salzberg S.L."/>
            <person name="Schwartz J.R."/>
            <person name="Shinn P."/>
            <person name="Southwick A.M."/>
            <person name="Sun H."/>
            <person name="Tallon L.J."/>
            <person name="Tambunga G."/>
            <person name="Toriumi M.J."/>
            <person name="Town C.D."/>
            <person name="Utterback T."/>
            <person name="Van Aken S."/>
            <person name="Vaysberg M."/>
            <person name="Vysotskaia V.S."/>
            <person name="Walker M."/>
            <person name="Wu D."/>
            <person name="Yu G."/>
            <person name="Fraser C.M."/>
            <person name="Venter J.C."/>
            <person name="Davis R.W."/>
        </authorList>
    </citation>
    <scope>NUCLEOTIDE SEQUENCE [LARGE SCALE GENOMIC DNA]</scope>
    <source>
        <strain>cv. Columbia</strain>
    </source>
</reference>
<keyword evidence="6 10" id="KW-1133">Transmembrane helix</keyword>
<evidence type="ECO:0000256" key="3">
    <source>
        <dbReference type="ARBA" id="ARBA00022448"/>
    </source>
</evidence>
<dbReference type="PRINTS" id="PR00926">
    <property type="entry name" value="MITOCARRIER"/>
</dbReference>
<keyword evidence="4 8" id="KW-0812">Transmembrane</keyword>
<evidence type="ECO:0000256" key="9">
    <source>
        <dbReference type="RuleBase" id="RU000488"/>
    </source>
</evidence>
<name>Q9C910_ARATH</name>
<dbReference type="InterPro" id="IPR018108">
    <property type="entry name" value="MCP_transmembrane"/>
</dbReference>
<evidence type="ECO:0000256" key="1">
    <source>
        <dbReference type="ARBA" id="ARBA00004141"/>
    </source>
</evidence>
<evidence type="ECO:0000256" key="5">
    <source>
        <dbReference type="ARBA" id="ARBA00022737"/>
    </source>
</evidence>
<feature type="repeat" description="Solcar" evidence="8">
    <location>
        <begin position="128"/>
        <end position="235"/>
    </location>
</feature>
<comment type="subcellular location">
    <subcellularLocation>
        <location evidence="1">Membrane</location>
        <topology evidence="1">Multi-pass membrane protein</topology>
    </subcellularLocation>
</comment>
<evidence type="ECO:0000256" key="6">
    <source>
        <dbReference type="ARBA" id="ARBA00022989"/>
    </source>
</evidence>
<dbReference type="InterPro" id="IPR002067">
    <property type="entry name" value="MCP"/>
</dbReference>
<dbReference type="Pfam" id="PF00153">
    <property type="entry name" value="Mito_carr"/>
    <property type="match status" value="3"/>
</dbReference>
<organism evidence="11">
    <name type="scientific">Arabidopsis thaliana</name>
    <name type="common">Mouse-ear cress</name>
    <dbReference type="NCBI Taxonomy" id="3702"/>
    <lineage>
        <taxon>Eukaryota</taxon>
        <taxon>Viridiplantae</taxon>
        <taxon>Streptophyta</taxon>
        <taxon>Embryophyta</taxon>
        <taxon>Tracheophyta</taxon>
        <taxon>Spermatophyta</taxon>
        <taxon>Magnoliopsida</taxon>
        <taxon>eudicotyledons</taxon>
        <taxon>Gunneridae</taxon>
        <taxon>Pentapetalae</taxon>
        <taxon>rosids</taxon>
        <taxon>malvids</taxon>
        <taxon>Brassicales</taxon>
        <taxon>Brassicaceae</taxon>
        <taxon>Camelineae</taxon>
        <taxon>Arabidopsis</taxon>
    </lineage>
</organism>
<gene>
    <name evidence="11" type="primary">F1O17.9</name>
</gene>
<sequence length="367" mass="40634">MATKSSDSSHKQSPPSFRKSVEIKATHDQFFVWREFLWGGIAGAFGEGMMHPVDTLKTRLQSQIIMNATQRQKSILQMLRTVWVGDGLKGFYRGIAPGVTGSLATGATYFGFIESTKKWIEESHPSLAGHWAHFIAGAVGDTLGSFIYVPCEVIKQRMQIQGTSSSWSSYISRNSVPVQPRGDMYGYYTGMFQAGCSIWKEQGPKGLYAGYWSTLARDVPFAGLMVVFYEGLKDLTDQGKKKFPQYGVNSSIEGLVLGGLAGGLSAYLTTPLDVVKTRLQVQGSTIKYASYKGWLDAVGQIWRKEGPQGFFRGSVPRVMWYLPASALTFMAVEFLRDNFREKSNNNNNVVSNLSIERKTSSTSVHEG</sequence>
<dbReference type="PROSITE" id="PS50920">
    <property type="entry name" value="SOLCAR"/>
    <property type="match status" value="3"/>
</dbReference>
<dbReference type="FunFam" id="1.50.40.10:FF:000083">
    <property type="entry name" value="Mitochondrial substrate carrier family protein"/>
    <property type="match status" value="1"/>
</dbReference>
<dbReference type="InterPro" id="IPR023395">
    <property type="entry name" value="MCP_dom_sf"/>
</dbReference>
<dbReference type="Gene3D" id="1.50.40.10">
    <property type="entry name" value="Mitochondrial carrier domain"/>
    <property type="match status" value="2"/>
</dbReference>
<evidence type="ECO:0000256" key="10">
    <source>
        <dbReference type="SAM" id="Phobius"/>
    </source>
</evidence>
<dbReference type="SUPFAM" id="SSF103506">
    <property type="entry name" value="Mitochondrial carrier"/>
    <property type="match status" value="1"/>
</dbReference>
<evidence type="ECO:0000256" key="7">
    <source>
        <dbReference type="ARBA" id="ARBA00023136"/>
    </source>
</evidence>
<dbReference type="ExpressionAtlas" id="Q9C910">
    <property type="expression patterns" value="baseline and differential"/>
</dbReference>
<evidence type="ECO:0000256" key="8">
    <source>
        <dbReference type="PROSITE-ProRule" id="PRU00282"/>
    </source>
</evidence>
<reference evidence="11" key="3">
    <citation type="submission" date="2001-01" db="EMBL/GenBank/DDBJ databases">
        <authorList>
            <person name="Town C.D."/>
            <person name="Kaul S."/>
        </authorList>
    </citation>
    <scope>NUCLEOTIDE SEQUENCE</scope>
</reference>
<keyword evidence="3 9" id="KW-0813">Transport</keyword>
<dbReference type="GO" id="GO:0016020">
    <property type="term" value="C:membrane"/>
    <property type="evidence" value="ECO:0007669"/>
    <property type="project" value="UniProtKB-SubCell"/>
</dbReference>
<evidence type="ECO:0000313" key="11">
    <source>
        <dbReference type="EMBL" id="AAG52407.1"/>
    </source>
</evidence>
<evidence type="ECO:0000256" key="2">
    <source>
        <dbReference type="ARBA" id="ARBA00006375"/>
    </source>
</evidence>
<dbReference type="FunFam" id="1.50.40.10:FF:000113">
    <property type="entry name" value="Mitochondrial substrate carrier family protein"/>
    <property type="match status" value="1"/>
</dbReference>
<keyword evidence="5" id="KW-0677">Repeat</keyword>
<protein>
    <submittedName>
        <fullName evidence="11">Putative mitochondrial carrier protein; 35518-32968</fullName>
    </submittedName>
</protein>
<dbReference type="GO" id="GO:0055085">
    <property type="term" value="P:transmembrane transport"/>
    <property type="evidence" value="ECO:0007669"/>
    <property type="project" value="InterPro"/>
</dbReference>